<dbReference type="PROSITE" id="PS00089">
    <property type="entry name" value="RIBORED_LARGE"/>
    <property type="match status" value="1"/>
</dbReference>
<evidence type="ECO:0000313" key="13">
    <source>
        <dbReference type="Proteomes" id="UP000265462"/>
    </source>
</evidence>
<dbReference type="EC" id="1.17.4.1" evidence="2 10"/>
<dbReference type="InterPro" id="IPR013346">
    <property type="entry name" value="NrdE_NrdA_C"/>
</dbReference>
<keyword evidence="13" id="KW-1185">Reference proteome</keyword>
<evidence type="ECO:0000256" key="7">
    <source>
        <dbReference type="ARBA" id="ARBA00023116"/>
    </source>
</evidence>
<dbReference type="NCBIfam" id="NF006665">
    <property type="entry name" value="PRK09209.1"/>
    <property type="match status" value="1"/>
</dbReference>
<dbReference type="InterPro" id="IPR005144">
    <property type="entry name" value="ATP-cone_dom"/>
</dbReference>
<evidence type="ECO:0000259" key="11">
    <source>
        <dbReference type="PROSITE" id="PS51161"/>
    </source>
</evidence>
<dbReference type="PANTHER" id="PTHR11573:SF6">
    <property type="entry name" value="RIBONUCLEOSIDE-DIPHOSPHATE REDUCTASE LARGE SUBUNIT"/>
    <property type="match status" value="1"/>
</dbReference>
<dbReference type="EMBL" id="CP025074">
    <property type="protein sequence ID" value="AUI36088.1"/>
    <property type="molecule type" value="Genomic_DNA"/>
</dbReference>
<evidence type="ECO:0000313" key="12">
    <source>
        <dbReference type="EMBL" id="AUI36088.1"/>
    </source>
</evidence>
<dbReference type="PROSITE" id="PS51161">
    <property type="entry name" value="ATP_CONE"/>
    <property type="match status" value="1"/>
</dbReference>
<dbReference type="InterPro" id="IPR039718">
    <property type="entry name" value="Rrm1"/>
</dbReference>
<comment type="function">
    <text evidence="10">Provides the precursors necessary for DNA synthesis. Catalyzes the biosynthesis of deoxyribonucleotides from the corresponding ribonucleotides.</text>
</comment>
<dbReference type="InterPro" id="IPR013509">
    <property type="entry name" value="RNR_lsu_N"/>
</dbReference>
<dbReference type="PANTHER" id="PTHR11573">
    <property type="entry name" value="RIBONUCLEOSIDE-DIPHOSPHATE REDUCTASE LARGE CHAIN"/>
    <property type="match status" value="1"/>
</dbReference>
<comment type="similarity">
    <text evidence="1 10">Belongs to the ribonucleoside diphosphate reductase large chain family.</text>
</comment>
<keyword evidence="7 10" id="KW-0215">Deoxyribonucleotide synthesis</keyword>
<dbReference type="InterPro" id="IPR000788">
    <property type="entry name" value="RNR_lg_C"/>
</dbReference>
<proteinExistence type="inferred from homology"/>
<dbReference type="Proteomes" id="UP000265462">
    <property type="component" value="Chromosome"/>
</dbReference>
<dbReference type="CDD" id="cd01679">
    <property type="entry name" value="RNR_I"/>
    <property type="match status" value="1"/>
</dbReference>
<dbReference type="Pfam" id="PF00317">
    <property type="entry name" value="Ribonuc_red_lgN"/>
    <property type="match status" value="1"/>
</dbReference>
<dbReference type="InterPro" id="IPR008926">
    <property type="entry name" value="RNR_R1-su_N"/>
</dbReference>
<gene>
    <name evidence="12" type="ORF">CWI35_05655</name>
</gene>
<dbReference type="Pfam" id="PF02867">
    <property type="entry name" value="Ribonuc_red_lgC"/>
    <property type="match status" value="1"/>
</dbReference>
<keyword evidence="6 10" id="KW-0560">Oxidoreductase</keyword>
<organism evidence="12 13">
    <name type="scientific">Bacillus caldolyticus</name>
    <dbReference type="NCBI Taxonomy" id="1394"/>
    <lineage>
        <taxon>Bacteria</taxon>
        <taxon>Bacillati</taxon>
        <taxon>Bacillota</taxon>
        <taxon>Bacilli</taxon>
        <taxon>Bacillales</taxon>
        <taxon>Anoxybacillaceae</taxon>
        <taxon>Geobacillus</taxon>
        <taxon>Geobacillus thermoleovorans group</taxon>
    </lineage>
</organism>
<comment type="catalytic activity">
    <reaction evidence="8 10">
        <text>a 2'-deoxyribonucleoside 5'-diphosphate + [thioredoxin]-disulfide + H2O = a ribonucleoside 5'-diphosphate + [thioredoxin]-dithiol</text>
        <dbReference type="Rhea" id="RHEA:23252"/>
        <dbReference type="Rhea" id="RHEA-COMP:10698"/>
        <dbReference type="Rhea" id="RHEA-COMP:10700"/>
        <dbReference type="ChEBI" id="CHEBI:15377"/>
        <dbReference type="ChEBI" id="CHEBI:29950"/>
        <dbReference type="ChEBI" id="CHEBI:50058"/>
        <dbReference type="ChEBI" id="CHEBI:57930"/>
        <dbReference type="ChEBI" id="CHEBI:73316"/>
        <dbReference type="EC" id="1.17.4.1"/>
    </reaction>
</comment>
<evidence type="ECO:0000256" key="6">
    <source>
        <dbReference type="ARBA" id="ARBA00023002"/>
    </source>
</evidence>
<dbReference type="SUPFAM" id="SSF48168">
    <property type="entry name" value="R1 subunit of ribonucleotide reductase, N-terminal domain"/>
    <property type="match status" value="1"/>
</dbReference>
<evidence type="ECO:0000256" key="2">
    <source>
        <dbReference type="ARBA" id="ARBA00012274"/>
    </source>
</evidence>
<evidence type="ECO:0000256" key="10">
    <source>
        <dbReference type="RuleBase" id="RU003410"/>
    </source>
</evidence>
<keyword evidence="3" id="KW-0021">Allosteric enzyme</keyword>
<dbReference type="PRINTS" id="PR01183">
    <property type="entry name" value="RIBORDTASEM1"/>
</dbReference>
<dbReference type="SUPFAM" id="SSF51998">
    <property type="entry name" value="PFL-like glycyl radical enzymes"/>
    <property type="match status" value="1"/>
</dbReference>
<evidence type="ECO:0000256" key="1">
    <source>
        <dbReference type="ARBA" id="ARBA00010406"/>
    </source>
</evidence>
<evidence type="ECO:0000256" key="4">
    <source>
        <dbReference type="ARBA" id="ARBA00022741"/>
    </source>
</evidence>
<dbReference type="Gene3D" id="3.20.70.20">
    <property type="match status" value="1"/>
</dbReference>
<keyword evidence="4 9" id="KW-0547">Nucleotide-binding</keyword>
<evidence type="ECO:0000256" key="8">
    <source>
        <dbReference type="ARBA" id="ARBA00047754"/>
    </source>
</evidence>
<keyword evidence="5 9" id="KW-0067">ATP-binding</keyword>
<name>A0ABN5FTA6_BACCL</name>
<protein>
    <recommendedName>
        <fullName evidence="2 10">Ribonucleoside-diphosphate reductase</fullName>
        <ecNumber evidence="2 10">1.17.4.1</ecNumber>
    </recommendedName>
</protein>
<accession>A0ABN5FTA6</accession>
<sequence length="785" mass="89608">MPFFRLSFHPLACPSGFFIEGVGKRMTALTKMIIIDDQGKPVSFSREEFASLIGQAAAGFGRLSLDEYVERVWQLLSRKESVTVEQLHQTAILEGLSYIDKDEPDWTFVCARLYLRQLYREAARQRGYDERERYGDFYSLLVALTEQGVYSPLLLERYTKEEIDAIGAFLDPEKDKLFTYIGLRTLADRYLARDYERRLYELPQERFLVIAMTLMANEPPKRRLELVKEAYWALSNLYMTVATPTLANAGKSYGQLSSCFVDTVDDSLQGIYDSNTDIANLSKSGGGIGVYLGKIRSRGSDIKGFKGVSSGVIPWMKQLNNTAVSVDQLGQRKGAISVYLDVWHKDIFAFLDARLNNGDERLRTHDLFTGVCIPDLFMEQVEQRGDWYLFDPHEVRKVMGFSLEDFYDEEKGRGSFREKYWQCVNEPRLSKEKVPAIDVMKSIMRSQLESGTPFMFYRDEVNRQNPNRHLGMIYCSNLCTEIAQNQSPTVTKRQYVKDGTIIIEKIPGDFVVCNLSSINLARAVTDGVLARLIPIQMRMLDNVIDLNNIPVLQAGLTNEKYRAVGLGTFGWHHLLALKGIRWESDEAVRYADELYETIAYLAIQASMELAKEKGSYPAFPGSDWQTGAYFERRGYQSHGELDWDRLKQDVARYGMRNGYIMAIAPNASTSIIAGSTASIDPIFLKVYAEEKKDYKIPVTVPDLNEQTTWYYKSAYHIDQRWSIKQNAARQRHVDQAISFNFYVVNTIKAKELLDLHLTAWKSGLKTTYYVRSTSGTIDECDSCAS</sequence>
<dbReference type="RefSeq" id="WP_119877570.1">
    <property type="nucleotide sequence ID" value="NZ_CP025074.1"/>
</dbReference>
<evidence type="ECO:0000256" key="3">
    <source>
        <dbReference type="ARBA" id="ARBA00022533"/>
    </source>
</evidence>
<evidence type="ECO:0000256" key="9">
    <source>
        <dbReference type="PROSITE-ProRule" id="PRU00492"/>
    </source>
</evidence>
<evidence type="ECO:0000256" key="5">
    <source>
        <dbReference type="ARBA" id="ARBA00022840"/>
    </source>
</evidence>
<feature type="domain" description="ATP-cone" evidence="11">
    <location>
        <begin position="31"/>
        <end position="124"/>
    </location>
</feature>
<reference evidence="12 13" key="1">
    <citation type="submission" date="2018-02" db="EMBL/GenBank/DDBJ databases">
        <title>Complete genome and methylome analysis of Bacillus caldolyticus.</title>
        <authorList>
            <person name="Fomenkov A.I."/>
            <person name="Mersha F."/>
            <person name="Vincze T."/>
            <person name="Roberts R.J."/>
        </authorList>
    </citation>
    <scope>NUCLEOTIDE SEQUENCE [LARGE SCALE GENOMIC DNA]</scope>
    <source>
        <strain evidence="12 13">NEB414</strain>
    </source>
</reference>
<dbReference type="NCBIfam" id="TIGR02506">
    <property type="entry name" value="NrdE_NrdA"/>
    <property type="match status" value="1"/>
</dbReference>